<dbReference type="PROSITE" id="PS50902">
    <property type="entry name" value="FLAVODOXIN_LIKE"/>
    <property type="match status" value="1"/>
</dbReference>
<dbReference type="GO" id="GO:0009055">
    <property type="term" value="F:electron transfer activity"/>
    <property type="evidence" value="ECO:0007669"/>
    <property type="project" value="InterPro"/>
</dbReference>
<dbReference type="CDD" id="cd07709">
    <property type="entry name" value="flavodiiron_proteins_MBL-fold"/>
    <property type="match status" value="1"/>
</dbReference>
<feature type="domain" description="Flavodoxin-like" evidence="1">
    <location>
        <begin position="242"/>
        <end position="379"/>
    </location>
</feature>
<dbReference type="PANTHER" id="PTHR43717">
    <property type="entry name" value="ANAEROBIC NITRIC OXIDE REDUCTASE FLAVORUBREDOXIN"/>
    <property type="match status" value="1"/>
</dbReference>
<dbReference type="KEGG" id="mtp:Mthe_0320"/>
<dbReference type="GeneID" id="4463298"/>
<accession>A0B5Z1</accession>
<evidence type="ECO:0000259" key="1">
    <source>
        <dbReference type="PROSITE" id="PS50902"/>
    </source>
</evidence>
<dbReference type="InterPro" id="IPR036866">
    <property type="entry name" value="RibonucZ/Hydroxyglut_hydro"/>
</dbReference>
<name>A0B5Z1_METTP</name>
<dbReference type="PANTHER" id="PTHR43717:SF1">
    <property type="entry name" value="ANAEROBIC NITRIC OXIDE REDUCTASE FLAVORUBREDOXIN"/>
    <property type="match status" value="1"/>
</dbReference>
<dbReference type="Proteomes" id="UP000000674">
    <property type="component" value="Chromosome"/>
</dbReference>
<dbReference type="InterPro" id="IPR045761">
    <property type="entry name" value="ODP_dom"/>
</dbReference>
<protein>
    <submittedName>
        <fullName evidence="2">Beta-lactamase domain protein</fullName>
    </submittedName>
</protein>
<dbReference type="GO" id="GO:0046872">
    <property type="term" value="F:metal ion binding"/>
    <property type="evidence" value="ECO:0007669"/>
    <property type="project" value="InterPro"/>
</dbReference>
<reference evidence="2 3" key="1">
    <citation type="submission" date="2006-10" db="EMBL/GenBank/DDBJ databases">
        <title>Complete sequence of Methanosaeta thermophila PT.</title>
        <authorList>
            <consortium name="US DOE Joint Genome Institute"/>
            <person name="Copeland A."/>
            <person name="Lucas S."/>
            <person name="Lapidus A."/>
            <person name="Barry K."/>
            <person name="Detter J.C."/>
            <person name="Glavina del Rio T."/>
            <person name="Hammon N."/>
            <person name="Israni S."/>
            <person name="Pitluck S."/>
            <person name="Chain P."/>
            <person name="Malfatti S."/>
            <person name="Shin M."/>
            <person name="Vergez L."/>
            <person name="Schmutz J."/>
            <person name="Larimer F."/>
            <person name="Land M."/>
            <person name="Hauser L."/>
            <person name="Kyrpides N."/>
            <person name="Kim E."/>
            <person name="Smith K.S."/>
            <person name="Ingram-Smith C."/>
            <person name="Richardson P."/>
        </authorList>
    </citation>
    <scope>NUCLEOTIDE SEQUENCE [LARGE SCALE GENOMIC DNA]</scope>
    <source>
        <strain evidence="3">DSM 6194 / JCM 14653 / NBRC 101360 / PT</strain>
    </source>
</reference>
<dbReference type="InterPro" id="IPR008254">
    <property type="entry name" value="Flavodoxin/NO_synth"/>
</dbReference>
<evidence type="ECO:0000313" key="2">
    <source>
        <dbReference type="EMBL" id="ABK14115.1"/>
    </source>
</evidence>
<proteinExistence type="predicted"/>
<dbReference type="GO" id="GO:0010181">
    <property type="term" value="F:FMN binding"/>
    <property type="evidence" value="ECO:0007669"/>
    <property type="project" value="InterPro"/>
</dbReference>
<dbReference type="RefSeq" id="WP_011695514.1">
    <property type="nucleotide sequence ID" value="NC_008553.1"/>
</dbReference>
<keyword evidence="3" id="KW-1185">Reference proteome</keyword>
<dbReference type="AlphaFoldDB" id="A0B5Z1"/>
<sequence>MIREICKNVFHVGAIDWDRRLFDALIPLPDGTSYNSYLIKGSEKTALIDAVDPGKKDVLIDNLDSLRIDRIDYIISQHAEQDHSGAIKFLLERYDSTVLGSQKCIELLLDFGIVSKDRTRAVSDNELLSLGDMTLEFISAPWVHWPDTIFTYLRERRMLFTCDFLGAHLATSDLFAWNPESAKRYYAEIMMPFRANARRHLERIRALGPEIIAPSHGPLHKRPEVVLNAYSEWTSDDVKNLVVVPFVSMHGSTEKMVSHLVDALIDRGVSVERFDLTKTDTGALAASLVDAATVVFGTPAFITRPHPLIAYAAILANALRPKARFASIIGSYGWGARIVEEMRSLMPNLKMEIIEPVIVKGYPKEDDLRAIERLADEILRRHRELGLL</sequence>
<dbReference type="HOGENOM" id="CLU_017490_0_0_2"/>
<dbReference type="InterPro" id="IPR029039">
    <property type="entry name" value="Flavoprotein-like_sf"/>
</dbReference>
<dbReference type="InterPro" id="IPR016440">
    <property type="entry name" value="Rubredoxin-O_OxRdtase"/>
</dbReference>
<dbReference type="Gene3D" id="3.40.50.360">
    <property type="match status" value="1"/>
</dbReference>
<gene>
    <name evidence="2" type="ordered locus">Mthe_0320</name>
</gene>
<dbReference type="GO" id="GO:0016491">
    <property type="term" value="F:oxidoreductase activity"/>
    <property type="evidence" value="ECO:0007669"/>
    <property type="project" value="InterPro"/>
</dbReference>
<organism evidence="2 3">
    <name type="scientific">Methanothrix thermoacetophila (strain DSM 6194 / JCM 14653 / NBRC 101360 / PT)</name>
    <name type="common">Methanosaeta thermophila</name>
    <dbReference type="NCBI Taxonomy" id="349307"/>
    <lineage>
        <taxon>Archaea</taxon>
        <taxon>Methanobacteriati</taxon>
        <taxon>Methanobacteriota</taxon>
        <taxon>Stenosarchaea group</taxon>
        <taxon>Methanomicrobia</taxon>
        <taxon>Methanotrichales</taxon>
        <taxon>Methanotrichaceae</taxon>
        <taxon>Methanothrix</taxon>
    </lineage>
</organism>
<dbReference type="SUPFAM" id="SSF52218">
    <property type="entry name" value="Flavoproteins"/>
    <property type="match status" value="1"/>
</dbReference>
<dbReference type="EMBL" id="CP000477">
    <property type="protein sequence ID" value="ABK14115.1"/>
    <property type="molecule type" value="Genomic_DNA"/>
</dbReference>
<dbReference type="InterPro" id="IPR001279">
    <property type="entry name" value="Metallo-B-lactamas"/>
</dbReference>
<dbReference type="Gene3D" id="3.60.15.10">
    <property type="entry name" value="Ribonuclease Z/Hydroxyacylglutathione hydrolase-like"/>
    <property type="match status" value="1"/>
</dbReference>
<dbReference type="SUPFAM" id="SSF56281">
    <property type="entry name" value="Metallo-hydrolase/oxidoreductase"/>
    <property type="match status" value="1"/>
</dbReference>
<dbReference type="Pfam" id="PF19583">
    <property type="entry name" value="ODP"/>
    <property type="match status" value="1"/>
</dbReference>
<evidence type="ECO:0000313" key="3">
    <source>
        <dbReference type="Proteomes" id="UP000000674"/>
    </source>
</evidence>
<dbReference type="SMART" id="SM00849">
    <property type="entry name" value="Lactamase_B"/>
    <property type="match status" value="1"/>
</dbReference>
<dbReference type="STRING" id="349307.Mthe_0320"/>
<dbReference type="PIRSF" id="PIRSF005243">
    <property type="entry name" value="ROO"/>
    <property type="match status" value="1"/>
</dbReference>